<evidence type="ECO:0000313" key="1">
    <source>
        <dbReference type="EMBL" id="CAB4129504.1"/>
    </source>
</evidence>
<name>A0A6J5L4X1_9CAUD</name>
<organism evidence="1">
    <name type="scientific">uncultured Caudovirales phage</name>
    <dbReference type="NCBI Taxonomy" id="2100421"/>
    <lineage>
        <taxon>Viruses</taxon>
        <taxon>Duplodnaviria</taxon>
        <taxon>Heunggongvirae</taxon>
        <taxon>Uroviricota</taxon>
        <taxon>Caudoviricetes</taxon>
        <taxon>Peduoviridae</taxon>
        <taxon>Maltschvirus</taxon>
        <taxon>Maltschvirus maltsch</taxon>
    </lineage>
</organism>
<protein>
    <submittedName>
        <fullName evidence="1">Uncharacterized protein</fullName>
    </submittedName>
</protein>
<sequence length="201" mass="22172">MRRVTIAVIGNAKTTRANVEALIGDVVDSVDEAVLAAVYDQSPSDGQTWAVQYAQDKEIPLLQYSNNDYDALFSEVTSGETKFFMLWDDEDPACQVAASVAQERRILAYDLTDGLISIPLNSEPIARPVKAEIPVAEEVAPEVTTLEVVVEPTKEAPEEVVTDFEDDEDWELSEIFMTFIDEAAKVFARKVAAEVKNILKG</sequence>
<proteinExistence type="predicted"/>
<accession>A0A6J5L4X1</accession>
<dbReference type="EMBL" id="LR796236">
    <property type="protein sequence ID" value="CAB4129504.1"/>
    <property type="molecule type" value="Genomic_DNA"/>
</dbReference>
<reference evidence="1" key="1">
    <citation type="submission" date="2020-04" db="EMBL/GenBank/DDBJ databases">
        <authorList>
            <person name="Chiriac C."/>
            <person name="Salcher M."/>
            <person name="Ghai R."/>
            <person name="Kavagutti S V."/>
        </authorList>
    </citation>
    <scope>NUCLEOTIDE SEQUENCE</scope>
</reference>
<gene>
    <name evidence="1" type="ORF">UFOVP115_32</name>
</gene>